<evidence type="ECO:0000256" key="1">
    <source>
        <dbReference type="ARBA" id="ARBA00022801"/>
    </source>
</evidence>
<feature type="active site" description="Proton donor/acceptor" evidence="2">
    <location>
        <position position="151"/>
    </location>
</feature>
<dbReference type="GO" id="GO:0016787">
    <property type="term" value="F:hydrolase activity"/>
    <property type="evidence" value="ECO:0007669"/>
    <property type="project" value="UniProtKB-KW"/>
</dbReference>
<dbReference type="Pfam" id="PF04203">
    <property type="entry name" value="Sortase"/>
    <property type="match status" value="1"/>
</dbReference>
<proteinExistence type="predicted"/>
<reference evidence="4 5" key="2">
    <citation type="submission" date="2009-02" db="EMBL/GenBank/DDBJ databases">
        <title>Draft genome sequence of Blautia hydrogenotrophica DSM 10507 (Ruminococcus hydrogenotrophicus DSM 10507).</title>
        <authorList>
            <person name="Sudarsanam P."/>
            <person name="Ley R."/>
            <person name="Guruge J."/>
            <person name="Turnbaugh P.J."/>
            <person name="Mahowald M."/>
            <person name="Liep D."/>
            <person name="Gordon J."/>
        </authorList>
    </citation>
    <scope>NUCLEOTIDE SEQUENCE [LARGE SCALE GENOMIC DNA]</scope>
    <source>
        <strain evidence="5">DSM 10507 / JCM 14656 / S5a33</strain>
    </source>
</reference>
<protein>
    <recommendedName>
        <fullName evidence="6">Sortase (Surface protein transpeptidase)</fullName>
    </recommendedName>
</protein>
<dbReference type="Proteomes" id="UP000003100">
    <property type="component" value="Unassembled WGS sequence"/>
</dbReference>
<keyword evidence="3" id="KW-1133">Transmembrane helix</keyword>
<feature type="active site" description="Acyl-thioester intermediate" evidence="2">
    <location>
        <position position="213"/>
    </location>
</feature>
<evidence type="ECO:0000256" key="2">
    <source>
        <dbReference type="PIRSR" id="PIRSR605754-1"/>
    </source>
</evidence>
<name>C0CP47_BLAHS</name>
<evidence type="ECO:0008006" key="6">
    <source>
        <dbReference type="Google" id="ProtNLM"/>
    </source>
</evidence>
<reference evidence="4 5" key="1">
    <citation type="submission" date="2009-01" db="EMBL/GenBank/DDBJ databases">
        <authorList>
            <person name="Fulton L."/>
            <person name="Clifton S."/>
            <person name="Fulton B."/>
            <person name="Xu J."/>
            <person name="Minx P."/>
            <person name="Pepin K.H."/>
            <person name="Johnson M."/>
            <person name="Bhonagiri V."/>
            <person name="Nash W.E."/>
            <person name="Mardis E.R."/>
            <person name="Wilson R.K."/>
        </authorList>
    </citation>
    <scope>NUCLEOTIDE SEQUENCE [LARGE SCALE GENOMIC DNA]</scope>
    <source>
        <strain evidence="5">DSM 10507 / JCM 14656 / S5a33</strain>
    </source>
</reference>
<dbReference type="RefSeq" id="WP_005950183.1">
    <property type="nucleotide sequence ID" value="NZ_CP136423.1"/>
</dbReference>
<dbReference type="NCBIfam" id="TIGR01076">
    <property type="entry name" value="sortase_fam"/>
    <property type="match status" value="1"/>
</dbReference>
<dbReference type="CDD" id="cd05827">
    <property type="entry name" value="Sortase_C"/>
    <property type="match status" value="1"/>
</dbReference>
<dbReference type="GeneID" id="86822764"/>
<dbReference type="SUPFAM" id="SSF63817">
    <property type="entry name" value="Sortase"/>
    <property type="match status" value="1"/>
</dbReference>
<feature type="transmembrane region" description="Helical" evidence="3">
    <location>
        <begin position="257"/>
        <end position="277"/>
    </location>
</feature>
<evidence type="ECO:0000313" key="4">
    <source>
        <dbReference type="EMBL" id="EEG48431.1"/>
    </source>
</evidence>
<evidence type="ECO:0000256" key="3">
    <source>
        <dbReference type="SAM" id="Phobius"/>
    </source>
</evidence>
<dbReference type="NCBIfam" id="NF033745">
    <property type="entry name" value="class_C_sortase"/>
    <property type="match status" value="1"/>
</dbReference>
<keyword evidence="3" id="KW-0812">Transmembrane</keyword>
<organism evidence="4 5">
    <name type="scientific">Blautia hydrogenotrophica (strain DSM 10507 / JCM 14656 / S5a33)</name>
    <name type="common">Ruminococcus hydrogenotrophicus</name>
    <dbReference type="NCBI Taxonomy" id="476272"/>
    <lineage>
        <taxon>Bacteria</taxon>
        <taxon>Bacillati</taxon>
        <taxon>Bacillota</taxon>
        <taxon>Clostridia</taxon>
        <taxon>Lachnospirales</taxon>
        <taxon>Lachnospiraceae</taxon>
        <taxon>Blautia</taxon>
    </lineage>
</organism>
<evidence type="ECO:0000313" key="5">
    <source>
        <dbReference type="Proteomes" id="UP000003100"/>
    </source>
</evidence>
<sequence>MRDKILKITAAMLFLASVLTLNYPVISTLYNQIQQGKLIGRQEAEVVDLNEQERKTVWEAAKAYNWQTVQNRTRLYDAFSGEIEQMESEYESLLNVDGSGMMGSIEIPKIAVYLPIYHGTSRDTLAKGVGHLEGSSLPVGGKGTHVVLTGHRGLPQSELFTNLDQMEKGDVFYLRVLNRVLVYQVYETETVKPDQVKGLAVQEGRDLVTLVTCTPYGVNSHRLFIHGKRIPYEEDREISVSQIQRETLGRWLLRQKVFLASVVVLVAAFLAGLFILIRRMSRRHREKKEENS</sequence>
<dbReference type="InterPro" id="IPR023365">
    <property type="entry name" value="Sortase_dom-sf"/>
</dbReference>
<dbReference type="eggNOG" id="COG3764">
    <property type="taxonomic scope" value="Bacteria"/>
</dbReference>
<comment type="caution">
    <text evidence="4">The sequence shown here is derived from an EMBL/GenBank/DDBJ whole genome shotgun (WGS) entry which is preliminary data.</text>
</comment>
<keyword evidence="1" id="KW-0378">Hydrolase</keyword>
<dbReference type="InterPro" id="IPR042002">
    <property type="entry name" value="Sortase_C"/>
</dbReference>
<dbReference type="AlphaFoldDB" id="C0CP47"/>
<keyword evidence="5" id="KW-1185">Reference proteome</keyword>
<dbReference type="Gene3D" id="2.40.260.10">
    <property type="entry name" value="Sortase"/>
    <property type="match status" value="1"/>
</dbReference>
<dbReference type="PATRIC" id="fig|476272.21.peg.778"/>
<dbReference type="InterPro" id="IPR005754">
    <property type="entry name" value="Sortase"/>
</dbReference>
<dbReference type="MEROPS" id="C60.007"/>
<dbReference type="HOGENOM" id="CLU_045680_1_1_9"/>
<dbReference type="EMBL" id="ACBZ01000145">
    <property type="protein sequence ID" value="EEG48431.1"/>
    <property type="molecule type" value="Genomic_DNA"/>
</dbReference>
<accession>C0CP47</accession>
<gene>
    <name evidence="4" type="ORF">RUMHYD_02648</name>
</gene>
<keyword evidence="3" id="KW-0472">Membrane</keyword>